<comment type="caution">
    <text evidence="2">The sequence shown here is derived from an EMBL/GenBank/DDBJ whole genome shotgun (WGS) entry which is preliminary data.</text>
</comment>
<feature type="compositionally biased region" description="Basic and acidic residues" evidence="1">
    <location>
        <begin position="1"/>
        <end position="10"/>
    </location>
</feature>
<organism evidence="2 3">
    <name type="scientific">Colletotrichum simmondsii</name>
    <dbReference type="NCBI Taxonomy" id="703756"/>
    <lineage>
        <taxon>Eukaryota</taxon>
        <taxon>Fungi</taxon>
        <taxon>Dikarya</taxon>
        <taxon>Ascomycota</taxon>
        <taxon>Pezizomycotina</taxon>
        <taxon>Sordariomycetes</taxon>
        <taxon>Hypocreomycetidae</taxon>
        <taxon>Glomerellales</taxon>
        <taxon>Glomerellaceae</taxon>
        <taxon>Colletotrichum</taxon>
        <taxon>Colletotrichum acutatum species complex</taxon>
    </lineage>
</organism>
<feature type="region of interest" description="Disordered" evidence="1">
    <location>
        <begin position="1"/>
        <end position="123"/>
    </location>
</feature>
<evidence type="ECO:0000256" key="1">
    <source>
        <dbReference type="SAM" id="MobiDB-lite"/>
    </source>
</evidence>
<evidence type="ECO:0000313" key="2">
    <source>
        <dbReference type="EMBL" id="KXH42641.1"/>
    </source>
</evidence>
<name>A0A135T3D2_9PEZI</name>
<feature type="compositionally biased region" description="Basic and acidic residues" evidence="1">
    <location>
        <begin position="39"/>
        <end position="54"/>
    </location>
</feature>
<gene>
    <name evidence="2" type="ORF">CSIM01_09603</name>
</gene>
<reference evidence="2 3" key="1">
    <citation type="submission" date="2014-02" db="EMBL/GenBank/DDBJ databases">
        <title>The genome sequence of Colletotrichum simmondsii CBS122122.</title>
        <authorList>
            <person name="Baroncelli R."/>
            <person name="Thon M.R."/>
        </authorList>
    </citation>
    <scope>NUCLEOTIDE SEQUENCE [LARGE SCALE GENOMIC DNA]</scope>
    <source>
        <strain evidence="2 3">CBS122122</strain>
    </source>
</reference>
<dbReference type="Proteomes" id="UP000070328">
    <property type="component" value="Unassembled WGS sequence"/>
</dbReference>
<proteinExistence type="predicted"/>
<dbReference type="OrthoDB" id="2873061at2759"/>
<protein>
    <submittedName>
        <fullName evidence="2">Uncharacterized protein</fullName>
    </submittedName>
</protein>
<dbReference type="AlphaFoldDB" id="A0A135T3D2"/>
<sequence length="146" mass="15769">MATQAREDMSHPPPPSKPGQIDQEGSGKPPHQQPQKAEAPLKTETEEKIEKETPRLNTDAAASASESSTQQDGVQHVTRRSRSKRHNPSKPLGQVGQQQLASHKPGNQQVQTKSSSGAPSVRLDMNLDVDIDLKAKIKGDVTVSVL</sequence>
<accession>A0A135T3D2</accession>
<feature type="compositionally biased region" description="Basic residues" evidence="1">
    <location>
        <begin position="77"/>
        <end position="88"/>
    </location>
</feature>
<evidence type="ECO:0000313" key="3">
    <source>
        <dbReference type="Proteomes" id="UP000070328"/>
    </source>
</evidence>
<keyword evidence="3" id="KW-1185">Reference proteome</keyword>
<dbReference type="EMBL" id="JFBX01000296">
    <property type="protein sequence ID" value="KXH42641.1"/>
    <property type="molecule type" value="Genomic_DNA"/>
</dbReference>
<feature type="compositionally biased region" description="Polar residues" evidence="1">
    <location>
        <begin position="95"/>
        <end position="118"/>
    </location>
</feature>